<reference evidence="6" key="3">
    <citation type="submission" date="2018-08" db="UniProtKB">
        <authorList>
            <consortium name="EnsemblPlants"/>
        </authorList>
    </citation>
    <scope>IDENTIFICATION</scope>
    <source>
        <strain evidence="6">cv. Bd21</strain>
    </source>
</reference>
<feature type="domain" description="PUM-HD" evidence="4">
    <location>
        <begin position="126"/>
        <end position="450"/>
    </location>
</feature>
<dbReference type="InterPro" id="IPR011989">
    <property type="entry name" value="ARM-like"/>
</dbReference>
<feature type="repeat" description="Pumilio" evidence="3">
    <location>
        <begin position="315"/>
        <end position="350"/>
    </location>
</feature>
<dbReference type="EnsemblPlants" id="PNT64477">
    <property type="protein sequence ID" value="PNT64477"/>
    <property type="gene ID" value="BRADI_4g29181v3"/>
</dbReference>
<dbReference type="PROSITE" id="PS50302">
    <property type="entry name" value="PUM"/>
    <property type="match status" value="1"/>
</dbReference>
<dbReference type="InterPro" id="IPR033133">
    <property type="entry name" value="PUM-HD"/>
</dbReference>
<dbReference type="GO" id="GO:0006417">
    <property type="term" value="P:regulation of translation"/>
    <property type="evidence" value="ECO:0007669"/>
    <property type="project" value="UniProtKB-KW"/>
</dbReference>
<evidence type="ECO:0000256" key="2">
    <source>
        <dbReference type="ARBA" id="ARBA00022845"/>
    </source>
</evidence>
<evidence type="ECO:0000313" key="7">
    <source>
        <dbReference type="Proteomes" id="UP000008810"/>
    </source>
</evidence>
<reference evidence="5" key="2">
    <citation type="submission" date="2017-06" db="EMBL/GenBank/DDBJ databases">
        <title>WGS assembly of Brachypodium distachyon.</title>
        <authorList>
            <consortium name="The International Brachypodium Initiative"/>
            <person name="Lucas S."/>
            <person name="Harmon-Smith M."/>
            <person name="Lail K."/>
            <person name="Tice H."/>
            <person name="Grimwood J."/>
            <person name="Bruce D."/>
            <person name="Barry K."/>
            <person name="Shu S."/>
            <person name="Lindquist E."/>
            <person name="Wang M."/>
            <person name="Pitluck S."/>
            <person name="Vogel J.P."/>
            <person name="Garvin D.F."/>
            <person name="Mockler T.C."/>
            <person name="Schmutz J."/>
            <person name="Rokhsar D."/>
            <person name="Bevan M.W."/>
        </authorList>
    </citation>
    <scope>NUCLEOTIDE SEQUENCE</scope>
    <source>
        <strain evidence="5">Bd21</strain>
    </source>
</reference>
<dbReference type="Gene3D" id="1.25.10.10">
    <property type="entry name" value="Leucine-rich Repeat Variant"/>
    <property type="match status" value="1"/>
</dbReference>
<dbReference type="GO" id="GO:0005737">
    <property type="term" value="C:cytoplasm"/>
    <property type="evidence" value="ECO:0000318"/>
    <property type="project" value="GO_Central"/>
</dbReference>
<evidence type="ECO:0000313" key="5">
    <source>
        <dbReference type="EMBL" id="KQJ90049.1"/>
    </source>
</evidence>
<evidence type="ECO:0000256" key="3">
    <source>
        <dbReference type="PROSITE-ProRule" id="PRU00317"/>
    </source>
</evidence>
<dbReference type="RefSeq" id="XP_010239352.1">
    <property type="nucleotide sequence ID" value="XM_010241050.3"/>
</dbReference>
<dbReference type="Gramene" id="PNT64477">
    <property type="protein sequence ID" value="PNT64477"/>
    <property type="gene ID" value="BRADI_4g29181v3"/>
</dbReference>
<dbReference type="InterPro" id="IPR016024">
    <property type="entry name" value="ARM-type_fold"/>
</dbReference>
<dbReference type="KEGG" id="bdi:100831466"/>
<organism evidence="5">
    <name type="scientific">Brachypodium distachyon</name>
    <name type="common">Purple false brome</name>
    <name type="synonym">Trachynia distachya</name>
    <dbReference type="NCBI Taxonomy" id="15368"/>
    <lineage>
        <taxon>Eukaryota</taxon>
        <taxon>Viridiplantae</taxon>
        <taxon>Streptophyta</taxon>
        <taxon>Embryophyta</taxon>
        <taxon>Tracheophyta</taxon>
        <taxon>Spermatophyta</taxon>
        <taxon>Magnoliopsida</taxon>
        <taxon>Liliopsida</taxon>
        <taxon>Poales</taxon>
        <taxon>Poaceae</taxon>
        <taxon>BOP clade</taxon>
        <taxon>Pooideae</taxon>
        <taxon>Stipodae</taxon>
        <taxon>Brachypodieae</taxon>
        <taxon>Brachypodium</taxon>
    </lineage>
</organism>
<dbReference type="AlphaFoldDB" id="A0A0Q3PKX3"/>
<dbReference type="EnsemblPlants" id="KQJ90049">
    <property type="protein sequence ID" value="KQJ90049"/>
    <property type="gene ID" value="BRADI_4g29181v3"/>
</dbReference>
<protein>
    <recommendedName>
        <fullName evidence="4">PUM-HD domain-containing protein</fullName>
    </recommendedName>
</protein>
<evidence type="ECO:0000256" key="1">
    <source>
        <dbReference type="ARBA" id="ARBA00022737"/>
    </source>
</evidence>
<dbReference type="SMART" id="SM00025">
    <property type="entry name" value="Pumilio"/>
    <property type="match status" value="4"/>
</dbReference>
<dbReference type="EMBL" id="CM000883">
    <property type="protein sequence ID" value="PNT64477.1"/>
    <property type="molecule type" value="Genomic_DNA"/>
</dbReference>
<dbReference type="SUPFAM" id="SSF48371">
    <property type="entry name" value="ARM repeat"/>
    <property type="match status" value="1"/>
</dbReference>
<dbReference type="EMBL" id="CM000883">
    <property type="protein sequence ID" value="KQJ90049.1"/>
    <property type="molecule type" value="Genomic_DNA"/>
</dbReference>
<keyword evidence="2" id="KW-0810">Translation regulation</keyword>
<dbReference type="Proteomes" id="UP000008810">
    <property type="component" value="Chromosome 4"/>
</dbReference>
<reference evidence="5 6" key="1">
    <citation type="journal article" date="2010" name="Nature">
        <title>Genome sequencing and analysis of the model grass Brachypodium distachyon.</title>
        <authorList>
            <consortium name="International Brachypodium Initiative"/>
        </authorList>
    </citation>
    <scope>NUCLEOTIDE SEQUENCE [LARGE SCALE GENOMIC DNA]</scope>
    <source>
        <strain evidence="5">Bd21</strain>
        <strain evidence="6">cv. Bd21</strain>
    </source>
</reference>
<dbReference type="PANTHER" id="PTHR12537:SF134">
    <property type="entry name" value="PUM-HD DOMAIN-CONTAINING PROTEIN"/>
    <property type="match status" value="1"/>
</dbReference>
<proteinExistence type="predicted"/>
<dbReference type="GO" id="GO:0003729">
    <property type="term" value="F:mRNA binding"/>
    <property type="evidence" value="ECO:0000318"/>
    <property type="project" value="GO_Central"/>
</dbReference>
<accession>A0A0Q3PKX3</accession>
<gene>
    <name evidence="6" type="primary">LOC100831466</name>
    <name evidence="5" type="ORF">BRADI_4g29181v3</name>
</gene>
<keyword evidence="1" id="KW-0677">Repeat</keyword>
<dbReference type="GO" id="GO:0010608">
    <property type="term" value="P:post-transcriptional regulation of gene expression"/>
    <property type="evidence" value="ECO:0000318"/>
    <property type="project" value="GO_Central"/>
</dbReference>
<evidence type="ECO:0000259" key="4">
    <source>
        <dbReference type="PROSITE" id="PS50303"/>
    </source>
</evidence>
<dbReference type="PROSITE" id="PS50303">
    <property type="entry name" value="PUM_HD"/>
    <property type="match status" value="1"/>
</dbReference>
<sequence>MASAAVQLEEEDELRFEDLAKEMERFGLHEWLEVEDNGQHHEDTAATATEGLFPLPVAVGVGPRRERDLYRPDELRFPGDHLGRGHAHALHNFPGAGSVRPHAAWPSFSSDAYMTPPWAWPGRSAAINTQLDDYIVYLAKNEQMVLDTLFSGSPVDAQIVADLIVRYAVHLLESSHGNRLLDLVLNHCNHSLHGLIVARITRDKNRFFRICGQRSDEVARVIRSCRSVKSLQLLRNAIMPWIAPSMMHQLVTDSNRLRVVQAFVQCVPDPYFAKFIFDAIAKNCLALAYGSHGVSLLRSCLEHAEWTEKDDVLSKISCWSIELAQNRFGNYIVQDVLKQRNPSHLAIIASCFRNNYVLLSKQRYSSNVVETCLQVFVDAERFFIIDELIWCPHFKDLVTHEFANYVISRALGTCTFPLQHRLATAILSLQNVNRRHPHCLKMFKILSDLGYRH</sequence>
<keyword evidence="7" id="KW-1185">Reference proteome</keyword>
<dbReference type="InterPro" id="IPR001313">
    <property type="entry name" value="Pumilio_RNA-bd_rpt"/>
</dbReference>
<dbReference type="GeneID" id="100831466"/>
<dbReference type="OrthoDB" id="668540at2759"/>
<dbReference type="Gramene" id="KQJ90049">
    <property type="protein sequence ID" value="KQJ90049"/>
    <property type="gene ID" value="BRADI_4g29181v3"/>
</dbReference>
<dbReference type="PANTHER" id="PTHR12537">
    <property type="entry name" value="RNA BINDING PROTEIN PUMILIO-RELATED"/>
    <property type="match status" value="1"/>
</dbReference>
<name>A0A0Q3PKX3_BRADI</name>
<dbReference type="Pfam" id="PF00806">
    <property type="entry name" value="PUF"/>
    <property type="match status" value="3"/>
</dbReference>
<evidence type="ECO:0000313" key="6">
    <source>
        <dbReference type="EnsemblPlants" id="KQJ90049"/>
    </source>
</evidence>
<dbReference type="ExpressionAtlas" id="A0A0Q3PKX3">
    <property type="expression patterns" value="baseline"/>
</dbReference>
<dbReference type="SMR" id="A0A0Q3PKX3"/>